<comment type="caution">
    <text evidence="2">The sequence shown here is derived from an EMBL/GenBank/DDBJ whole genome shotgun (WGS) entry which is preliminary data.</text>
</comment>
<feature type="transmembrane region" description="Helical" evidence="1">
    <location>
        <begin position="150"/>
        <end position="173"/>
    </location>
</feature>
<evidence type="ECO:0000256" key="1">
    <source>
        <dbReference type="SAM" id="Phobius"/>
    </source>
</evidence>
<evidence type="ECO:0000313" key="3">
    <source>
        <dbReference type="Proteomes" id="UP001273505"/>
    </source>
</evidence>
<reference evidence="2 3" key="1">
    <citation type="submission" date="2023-11" db="EMBL/GenBank/DDBJ databases">
        <title>Gilvimarinus fulvus sp. nov., isolated from the surface of Kelp.</title>
        <authorList>
            <person name="Sun Y.Y."/>
            <person name="Gong Y."/>
            <person name="Du Z.J."/>
        </authorList>
    </citation>
    <scope>NUCLEOTIDE SEQUENCE [LARGE SCALE GENOMIC DNA]</scope>
    <source>
        <strain evidence="2 3">SDUM040013</strain>
    </source>
</reference>
<protein>
    <submittedName>
        <fullName evidence="2">Dialkylresorcinol condensing enzyme</fullName>
    </submittedName>
</protein>
<keyword evidence="1" id="KW-0812">Transmembrane</keyword>
<dbReference type="EMBL" id="JAXAFO010000038">
    <property type="protein sequence ID" value="MDX6851044.1"/>
    <property type="molecule type" value="Genomic_DNA"/>
</dbReference>
<dbReference type="InterPro" id="IPR029039">
    <property type="entry name" value="Flavoprotein-like_sf"/>
</dbReference>
<name>A0ABU4S289_9GAMM</name>
<keyword evidence="1" id="KW-1133">Transmembrane helix</keyword>
<dbReference type="RefSeq" id="WP_302723982.1">
    <property type="nucleotide sequence ID" value="NZ_JAULRU010000731.1"/>
</dbReference>
<dbReference type="SUPFAM" id="SSF52218">
    <property type="entry name" value="Flavoproteins"/>
    <property type="match status" value="1"/>
</dbReference>
<dbReference type="Gene3D" id="3.40.50.360">
    <property type="match status" value="1"/>
</dbReference>
<evidence type="ECO:0000313" key="2">
    <source>
        <dbReference type="EMBL" id="MDX6851044.1"/>
    </source>
</evidence>
<organism evidence="2 3">
    <name type="scientific">Gilvimarinus gilvus</name>
    <dbReference type="NCBI Taxonomy" id="3058038"/>
    <lineage>
        <taxon>Bacteria</taxon>
        <taxon>Pseudomonadati</taxon>
        <taxon>Pseudomonadota</taxon>
        <taxon>Gammaproteobacteria</taxon>
        <taxon>Cellvibrionales</taxon>
        <taxon>Cellvibrionaceae</taxon>
        <taxon>Gilvimarinus</taxon>
    </lineage>
</organism>
<accession>A0ABU4S289</accession>
<keyword evidence="1" id="KW-0472">Membrane</keyword>
<keyword evidence="3" id="KW-1185">Reference proteome</keyword>
<gene>
    <name evidence="2" type="ORF">SCD92_16830</name>
</gene>
<feature type="transmembrane region" description="Helical" evidence="1">
    <location>
        <begin position="266"/>
        <end position="291"/>
    </location>
</feature>
<proteinExistence type="predicted"/>
<dbReference type="Proteomes" id="UP001273505">
    <property type="component" value="Unassembled WGS sequence"/>
</dbReference>
<sequence length="313" mass="34946">MTQRKANKRVLVVHYSQTGQLDRVAQAVVEPLVEATTVDVDFLNIRPEQDYPFPWPMLRFINAFPESAHQVPCALNLGTAHLAQEYDLVVLAYQVWYLAPSIPVSSFLQSELASKLMANTPVVTVIACRNMWLQAQEKVKQHLQRLNAKLVGNVVLVDAAGSVASFFATPLWVLTGRKGPHWFGLVPPAGVSEKDIKEAPRFGTALLQRLEQNQDLDETVLNGLGAVKVNDKLIASEKLVTRSFYLWGKLFLACGDPTSTPRRLLAAFYIAFLVLMLLTVVPITALLKFVFGPLMKQRIAQQKQYYAWPSGED</sequence>